<dbReference type="AlphaFoldDB" id="A0A9W6GFM2"/>
<dbReference type="PANTHER" id="PTHR30244">
    <property type="entry name" value="TRANSAMINASE"/>
    <property type="match status" value="1"/>
</dbReference>
<keyword evidence="2 4" id="KW-0663">Pyridoxal phosphate</keyword>
<dbReference type="InterPro" id="IPR015422">
    <property type="entry name" value="PyrdxlP-dep_Trfase_small"/>
</dbReference>
<keyword evidence="6" id="KW-1185">Reference proteome</keyword>
<comment type="caution">
    <text evidence="5">The sequence shown here is derived from an EMBL/GenBank/DDBJ whole genome shotgun (WGS) entry which is preliminary data.</text>
</comment>
<proteinExistence type="inferred from homology"/>
<gene>
    <name evidence="5" type="ORF">TISLANDTSLP1_07930</name>
</gene>
<evidence type="ECO:0000256" key="3">
    <source>
        <dbReference type="ARBA" id="ARBA00037999"/>
    </source>
</evidence>
<dbReference type="InterPro" id="IPR015421">
    <property type="entry name" value="PyrdxlP-dep_Trfase_major"/>
</dbReference>
<dbReference type="InterPro" id="IPR000653">
    <property type="entry name" value="DegT/StrS_aminotransferase"/>
</dbReference>
<evidence type="ECO:0000313" key="5">
    <source>
        <dbReference type="EMBL" id="GLI53100.1"/>
    </source>
</evidence>
<dbReference type="Gene3D" id="3.90.1150.10">
    <property type="entry name" value="Aspartate Aminotransferase, domain 1"/>
    <property type="match status" value="1"/>
</dbReference>
<dbReference type="GO" id="GO:0008483">
    <property type="term" value="F:transaminase activity"/>
    <property type="evidence" value="ECO:0007669"/>
    <property type="project" value="TreeGrafter"/>
</dbReference>
<dbReference type="PANTHER" id="PTHR30244:SF34">
    <property type="entry name" value="DTDP-4-AMINO-4,6-DIDEOXYGALACTOSE TRANSAMINASE"/>
    <property type="match status" value="1"/>
</dbReference>
<reference evidence="5" key="1">
    <citation type="submission" date="2022-12" db="EMBL/GenBank/DDBJ databases">
        <title>Reference genome sequencing for broad-spectrum identification of bacterial and archaeal isolates by mass spectrometry.</title>
        <authorList>
            <person name="Sekiguchi Y."/>
            <person name="Tourlousse D.M."/>
        </authorList>
    </citation>
    <scope>NUCLEOTIDE SEQUENCE</scope>
    <source>
        <strain evidence="5">TSL-P1</strain>
    </source>
</reference>
<comment type="similarity">
    <text evidence="3 4">Belongs to the DegT/DnrJ/EryC1 family.</text>
</comment>
<dbReference type="SUPFAM" id="SSF53383">
    <property type="entry name" value="PLP-dependent transferases"/>
    <property type="match status" value="1"/>
</dbReference>
<sequence>MVGKYDVGQIIKYKEGSNLRFGLIISKPTKTSYITASVETKSDYNDIDFLFEILVDDMIAGILNKPLIAKIDEIKTIKRAEIVETVGLLKPQKIGLILKYWGKMLAKTYYETIHVPMQSHFPTDKIKINYGGRVFNEQEISNLVDSALDFWLTAGKYAQAFEHKFAQFLGVKYCSLVNSGSSANLLAFMTLTSSKLGERKINRGDEIITVAASFPTTMSPIIQYGAIPIFVDITLPTYNIDCSMLEKAISPKTKAVMLAHTMGNPFDIEKVKAFCEKYNLWLIEDNCDSLGAKYFYKGKWHYTGTFGDIATSSFYPPHHITMGEGGAVYTNNPELAKIINSLRDWGRDCWCPSGKDNTCGKRFKWRLGELPLGYDHKYIYSHFGYNLKATDMQAAIGLAQLDKLPYFIEKRNRNWKLLRDGLKDMEDIFILPEATENSQPSWFGFLLTVRDGKRFSRDKIVQYLEKHGIQTRMLFAGNIIKHPCFDEMRKTGQGYRVAGDLKWTDKTMKDTFWVGVYPGITEEMIDYMVKKIKESVKNKK</sequence>
<name>A0A9W6GFM2_9BACT</name>
<dbReference type="EMBL" id="BSDX01000001">
    <property type="protein sequence ID" value="GLI53100.1"/>
    <property type="molecule type" value="Genomic_DNA"/>
</dbReference>
<dbReference type="Gene3D" id="3.40.640.10">
    <property type="entry name" value="Type I PLP-dependent aspartate aminotransferase-like (Major domain)"/>
    <property type="match status" value="1"/>
</dbReference>
<dbReference type="Proteomes" id="UP001144297">
    <property type="component" value="Unassembled WGS sequence"/>
</dbReference>
<evidence type="ECO:0000313" key="6">
    <source>
        <dbReference type="Proteomes" id="UP001144297"/>
    </source>
</evidence>
<evidence type="ECO:0000256" key="2">
    <source>
        <dbReference type="ARBA" id="ARBA00022898"/>
    </source>
</evidence>
<accession>A0A9W6GFM2</accession>
<dbReference type="NCBIfam" id="NF011936">
    <property type="entry name" value="PRK15407.1"/>
    <property type="match status" value="1"/>
</dbReference>
<dbReference type="GO" id="GO:0000271">
    <property type="term" value="P:polysaccharide biosynthetic process"/>
    <property type="evidence" value="ECO:0007669"/>
    <property type="project" value="TreeGrafter"/>
</dbReference>
<evidence type="ECO:0008006" key="7">
    <source>
        <dbReference type="Google" id="ProtNLM"/>
    </source>
</evidence>
<dbReference type="CDD" id="cd00616">
    <property type="entry name" value="AHBA_syn"/>
    <property type="match status" value="1"/>
</dbReference>
<dbReference type="Pfam" id="PF01041">
    <property type="entry name" value="DegT_DnrJ_EryC1"/>
    <property type="match status" value="1"/>
</dbReference>
<evidence type="ECO:0000256" key="4">
    <source>
        <dbReference type="RuleBase" id="RU004508"/>
    </source>
</evidence>
<dbReference type="GO" id="GO:0030170">
    <property type="term" value="F:pyridoxal phosphate binding"/>
    <property type="evidence" value="ECO:0007669"/>
    <property type="project" value="TreeGrafter"/>
</dbReference>
<organism evidence="5 6">
    <name type="scientific">Thermodesulfovibrio yellowstonii</name>
    <dbReference type="NCBI Taxonomy" id="28262"/>
    <lineage>
        <taxon>Bacteria</taxon>
        <taxon>Pseudomonadati</taxon>
        <taxon>Nitrospirota</taxon>
        <taxon>Thermodesulfovibrionia</taxon>
        <taxon>Thermodesulfovibrionales</taxon>
        <taxon>Thermodesulfovibrionaceae</taxon>
        <taxon>Thermodesulfovibrio</taxon>
    </lineage>
</organism>
<comment type="cofactor">
    <cofactor evidence="1">
        <name>pyridoxal 5'-phosphate</name>
        <dbReference type="ChEBI" id="CHEBI:597326"/>
    </cofactor>
</comment>
<evidence type="ECO:0000256" key="1">
    <source>
        <dbReference type="ARBA" id="ARBA00001933"/>
    </source>
</evidence>
<dbReference type="FunFam" id="3.40.640.10:FF:000079">
    <property type="entry name" value="LPS biosynthesis protein"/>
    <property type="match status" value="1"/>
</dbReference>
<dbReference type="InterPro" id="IPR015424">
    <property type="entry name" value="PyrdxlP-dep_Trfase"/>
</dbReference>
<protein>
    <recommendedName>
        <fullName evidence="7">Lipopolysaccharide biosynthesis protein RfbH</fullName>
    </recommendedName>
</protein>